<reference evidence="2 3" key="1">
    <citation type="journal article" date="2017" name="ISME J.">
        <title>Potential for microbial H2 and metal transformations associated with novel bacteria and archaea in deep terrestrial subsurface sediments.</title>
        <authorList>
            <person name="Hernsdorf A.W."/>
            <person name="Amano Y."/>
            <person name="Miyakawa K."/>
            <person name="Ise K."/>
            <person name="Suzuki Y."/>
            <person name="Anantharaman K."/>
            <person name="Probst A."/>
            <person name="Burstein D."/>
            <person name="Thomas B.C."/>
            <person name="Banfield J.F."/>
        </authorList>
    </citation>
    <scope>NUCLEOTIDE SEQUENCE [LARGE SCALE GENOMIC DNA]</scope>
    <source>
        <strain evidence="2">HGW-Wallbacteria-1</strain>
    </source>
</reference>
<evidence type="ECO:0000313" key="3">
    <source>
        <dbReference type="Proteomes" id="UP000233256"/>
    </source>
</evidence>
<dbReference type="AlphaFoldDB" id="A0A2N1PSE5"/>
<keyword evidence="1" id="KW-1133">Transmembrane helix</keyword>
<dbReference type="Proteomes" id="UP000233256">
    <property type="component" value="Unassembled WGS sequence"/>
</dbReference>
<name>A0A2N1PSE5_9BACT</name>
<evidence type="ECO:0000313" key="2">
    <source>
        <dbReference type="EMBL" id="PKK91263.1"/>
    </source>
</evidence>
<keyword evidence="1" id="KW-0472">Membrane</keyword>
<sequence length="194" mass="21811">MNSCYENSNHQSRDLTSASRIFLLVVTVLVLIVFAGCGVDHQVVGNKYLNKTFGVSLQTPSSGQWFMVTEGDVLKINNRTYPKLKMSFSVVENPGTRDSGTFISDYLRNEYKKFTTPSKARKHNMQFRGIKATMVEFNGSFDYTPQQYVLVGIVKDARGFVFSVSCPITEYPKIKNEVQAVIGSINISKPEIKK</sequence>
<keyword evidence="1" id="KW-0812">Transmembrane</keyword>
<dbReference type="EMBL" id="PGXC01000003">
    <property type="protein sequence ID" value="PKK91263.1"/>
    <property type="molecule type" value="Genomic_DNA"/>
</dbReference>
<accession>A0A2N1PSE5</accession>
<organism evidence="2 3">
    <name type="scientific">Candidatus Wallbacteria bacterium HGW-Wallbacteria-1</name>
    <dbReference type="NCBI Taxonomy" id="2013854"/>
    <lineage>
        <taxon>Bacteria</taxon>
        <taxon>Candidatus Walliibacteriota</taxon>
    </lineage>
</organism>
<feature type="transmembrane region" description="Helical" evidence="1">
    <location>
        <begin position="20"/>
        <end position="39"/>
    </location>
</feature>
<gene>
    <name evidence="2" type="ORF">CVV64_05695</name>
</gene>
<proteinExistence type="predicted"/>
<comment type="caution">
    <text evidence="2">The sequence shown here is derived from an EMBL/GenBank/DDBJ whole genome shotgun (WGS) entry which is preliminary data.</text>
</comment>
<protein>
    <submittedName>
        <fullName evidence="2">Uncharacterized protein</fullName>
    </submittedName>
</protein>
<evidence type="ECO:0000256" key="1">
    <source>
        <dbReference type="SAM" id="Phobius"/>
    </source>
</evidence>